<evidence type="ECO:0000313" key="2">
    <source>
        <dbReference type="Proteomes" id="UP001153714"/>
    </source>
</evidence>
<evidence type="ECO:0000313" key="1">
    <source>
        <dbReference type="EMBL" id="CAG9792728.1"/>
    </source>
</evidence>
<keyword evidence="2" id="KW-1185">Reference proteome</keyword>
<dbReference type="AlphaFoldDB" id="A0A9N9WH27"/>
<dbReference type="OrthoDB" id="6779410at2759"/>
<proteinExistence type="predicted"/>
<gene>
    <name evidence="1" type="ORF">DIATSA_LOCUS10238</name>
</gene>
<reference evidence="1" key="1">
    <citation type="submission" date="2021-12" db="EMBL/GenBank/DDBJ databases">
        <authorList>
            <person name="King R."/>
        </authorList>
    </citation>
    <scope>NUCLEOTIDE SEQUENCE</scope>
</reference>
<sequence length="253" mass="29684">MESHPSVVTNNCPRKRKRNTENWIRNQAKKVRYSQKSLPKKVCTHNSKALQCDTLAMTQLRKMNEKFYSFKNKKDQDAMILKFCNIEPVHHRPDILKDILGETSTLVKIGRDCPIYNWRDAVKSGVRPTTTWHMAFKECKRFILRRTKATSNVVVRGELHYKSDIATAQNICQRNKDVSHIRPQQLPSIVPVNKDKLSDVKKLLLKHFGPEWENMPNLFFYKNVFETQQALVAPQIEENYCQELMDEVQDLRV</sequence>
<dbReference type="EMBL" id="OU893336">
    <property type="protein sequence ID" value="CAG9792728.1"/>
    <property type="molecule type" value="Genomic_DNA"/>
</dbReference>
<name>A0A9N9WH27_9NEOP</name>
<protein>
    <submittedName>
        <fullName evidence="1">Uncharacterized protein</fullName>
    </submittedName>
</protein>
<accession>A0A9N9WH27</accession>
<organism evidence="1 2">
    <name type="scientific">Diatraea saccharalis</name>
    <name type="common">sugarcane borer</name>
    <dbReference type="NCBI Taxonomy" id="40085"/>
    <lineage>
        <taxon>Eukaryota</taxon>
        <taxon>Metazoa</taxon>
        <taxon>Ecdysozoa</taxon>
        <taxon>Arthropoda</taxon>
        <taxon>Hexapoda</taxon>
        <taxon>Insecta</taxon>
        <taxon>Pterygota</taxon>
        <taxon>Neoptera</taxon>
        <taxon>Endopterygota</taxon>
        <taxon>Lepidoptera</taxon>
        <taxon>Glossata</taxon>
        <taxon>Ditrysia</taxon>
        <taxon>Pyraloidea</taxon>
        <taxon>Crambidae</taxon>
        <taxon>Crambinae</taxon>
        <taxon>Diatraea</taxon>
    </lineage>
</organism>
<reference evidence="1" key="2">
    <citation type="submission" date="2022-10" db="EMBL/GenBank/DDBJ databases">
        <authorList>
            <consortium name="ENA_rothamsted_submissions"/>
            <consortium name="culmorum"/>
            <person name="King R."/>
        </authorList>
    </citation>
    <scope>NUCLEOTIDE SEQUENCE</scope>
</reference>
<dbReference type="Proteomes" id="UP001153714">
    <property type="component" value="Chromosome 5"/>
</dbReference>